<name>A0A0K2TRY2_LEPSM</name>
<organism evidence="1">
    <name type="scientific">Lepeophtheirus salmonis</name>
    <name type="common">Salmon louse</name>
    <name type="synonym">Caligus salmonis</name>
    <dbReference type="NCBI Taxonomy" id="72036"/>
    <lineage>
        <taxon>Eukaryota</taxon>
        <taxon>Metazoa</taxon>
        <taxon>Ecdysozoa</taxon>
        <taxon>Arthropoda</taxon>
        <taxon>Crustacea</taxon>
        <taxon>Multicrustacea</taxon>
        <taxon>Hexanauplia</taxon>
        <taxon>Copepoda</taxon>
        <taxon>Siphonostomatoida</taxon>
        <taxon>Caligidae</taxon>
        <taxon>Lepeophtheirus</taxon>
    </lineage>
</organism>
<reference evidence="1" key="1">
    <citation type="submission" date="2014-05" db="EMBL/GenBank/DDBJ databases">
        <authorList>
            <person name="Chronopoulou M."/>
        </authorList>
    </citation>
    <scope>NUCLEOTIDE SEQUENCE</scope>
    <source>
        <tissue evidence="1">Whole organism</tissue>
    </source>
</reference>
<sequence length="16" mass="1845">MAKLDPHEITQPCKSF</sequence>
<proteinExistence type="predicted"/>
<dbReference type="EMBL" id="HACA01011443">
    <property type="protein sequence ID" value="CDW28804.1"/>
    <property type="molecule type" value="Transcribed_RNA"/>
</dbReference>
<protein>
    <submittedName>
        <fullName evidence="1">Uncharacterized protein</fullName>
    </submittedName>
</protein>
<dbReference type="AlphaFoldDB" id="A0A0K2TRY2"/>
<accession>A0A0K2TRY2</accession>
<evidence type="ECO:0000313" key="1">
    <source>
        <dbReference type="EMBL" id="CDW28804.1"/>
    </source>
</evidence>